<dbReference type="EMBL" id="RSDW01000001">
    <property type="protein sequence ID" value="RSL16026.1"/>
    <property type="molecule type" value="Genomic_DNA"/>
</dbReference>
<dbReference type="OrthoDB" id="9795306at2"/>
<feature type="domain" description="PhnB-like" evidence="1">
    <location>
        <begin position="4"/>
        <end position="130"/>
    </location>
</feature>
<dbReference type="InterPro" id="IPR028973">
    <property type="entry name" value="PhnB-like"/>
</dbReference>
<dbReference type="Gene3D" id="3.10.180.10">
    <property type="entry name" value="2,3-Dihydroxybiphenyl 1,2-Dioxygenase, domain 1"/>
    <property type="match status" value="1"/>
</dbReference>
<sequence length="138" mass="15048">MMVNTYLVFNGNCKDAFQFYENALGGKILFMMTHGESPMADKTAPEWKDKIMHATLQTPGGLVMGSDNPQGRATKPAGFSVSVTVKDAAEGERIFKALSDGGQAHMAYQKTFWSPGFGMCVDKFDVPWMVNTEAPAQA</sequence>
<dbReference type="InterPro" id="IPR029068">
    <property type="entry name" value="Glyas_Bleomycin-R_OHBP_Dase"/>
</dbReference>
<dbReference type="Pfam" id="PF06983">
    <property type="entry name" value="3-dmu-9_3-mt"/>
    <property type="match status" value="1"/>
</dbReference>
<evidence type="ECO:0000313" key="3">
    <source>
        <dbReference type="Proteomes" id="UP000269669"/>
    </source>
</evidence>
<evidence type="ECO:0000313" key="2">
    <source>
        <dbReference type="EMBL" id="RSL16026.1"/>
    </source>
</evidence>
<dbReference type="RefSeq" id="WP_125484694.1">
    <property type="nucleotide sequence ID" value="NZ_RSDW01000001.1"/>
</dbReference>
<protein>
    <submittedName>
        <fullName evidence="2">PhnB protein</fullName>
    </submittedName>
</protein>
<dbReference type="Proteomes" id="UP000269669">
    <property type="component" value="Unassembled WGS sequence"/>
</dbReference>
<reference evidence="2 3" key="1">
    <citation type="submission" date="2018-12" db="EMBL/GenBank/DDBJ databases">
        <title>Sequencing of bacterial isolates from soil warming experiment in Harvard Forest, Massachusetts, USA.</title>
        <authorList>
            <person name="Deangelis K."/>
        </authorList>
    </citation>
    <scope>NUCLEOTIDE SEQUENCE [LARGE SCALE GENOMIC DNA]</scope>
    <source>
        <strain evidence="2 3">EB153</strain>
    </source>
</reference>
<dbReference type="PANTHER" id="PTHR33990">
    <property type="entry name" value="PROTEIN YJDN-RELATED"/>
    <property type="match status" value="1"/>
</dbReference>
<comment type="caution">
    <text evidence="2">The sequence shown here is derived from an EMBL/GenBank/DDBJ whole genome shotgun (WGS) entry which is preliminary data.</text>
</comment>
<name>A0A428MGG8_9BACT</name>
<dbReference type="PANTHER" id="PTHR33990:SF1">
    <property type="entry name" value="PROTEIN YJDN"/>
    <property type="match status" value="1"/>
</dbReference>
<keyword evidence="3" id="KW-1185">Reference proteome</keyword>
<accession>A0A428MGG8</accession>
<evidence type="ECO:0000259" key="1">
    <source>
        <dbReference type="Pfam" id="PF06983"/>
    </source>
</evidence>
<dbReference type="SUPFAM" id="SSF54593">
    <property type="entry name" value="Glyoxalase/Bleomycin resistance protein/Dihydroxybiphenyl dioxygenase"/>
    <property type="match status" value="1"/>
</dbReference>
<gene>
    <name evidence="2" type="ORF">EDE15_1535</name>
</gene>
<organism evidence="2 3">
    <name type="scientific">Edaphobacter aggregans</name>
    <dbReference type="NCBI Taxonomy" id="570835"/>
    <lineage>
        <taxon>Bacteria</taxon>
        <taxon>Pseudomonadati</taxon>
        <taxon>Acidobacteriota</taxon>
        <taxon>Terriglobia</taxon>
        <taxon>Terriglobales</taxon>
        <taxon>Acidobacteriaceae</taxon>
        <taxon>Edaphobacter</taxon>
    </lineage>
</organism>
<dbReference type="CDD" id="cd06588">
    <property type="entry name" value="PhnB_like"/>
    <property type="match status" value="1"/>
</dbReference>
<proteinExistence type="predicted"/>
<dbReference type="AlphaFoldDB" id="A0A428MGG8"/>